<dbReference type="CDD" id="cd01808">
    <property type="entry name" value="Ubl_PLICs"/>
    <property type="match status" value="1"/>
</dbReference>
<dbReference type="AlphaFoldDB" id="A0A834IWL8"/>
<dbReference type="GO" id="GO:0031593">
    <property type="term" value="F:polyubiquitin modification-dependent protein binding"/>
    <property type="evidence" value="ECO:0007669"/>
    <property type="project" value="TreeGrafter"/>
</dbReference>
<dbReference type="Gene3D" id="1.10.260.100">
    <property type="match status" value="2"/>
</dbReference>
<dbReference type="InterPro" id="IPR015496">
    <property type="entry name" value="Ubiquilin"/>
</dbReference>
<evidence type="ECO:0000313" key="3">
    <source>
        <dbReference type="EMBL" id="KAF7287496.1"/>
    </source>
</evidence>
<dbReference type="GO" id="GO:0006511">
    <property type="term" value="P:ubiquitin-dependent protein catabolic process"/>
    <property type="evidence" value="ECO:0007669"/>
    <property type="project" value="TreeGrafter"/>
</dbReference>
<dbReference type="GO" id="GO:0005829">
    <property type="term" value="C:cytosol"/>
    <property type="evidence" value="ECO:0007669"/>
    <property type="project" value="TreeGrafter"/>
</dbReference>
<feature type="region of interest" description="Disordered" evidence="1">
    <location>
        <begin position="1"/>
        <end position="70"/>
    </location>
</feature>
<name>A0A834IWL8_RHYFE</name>
<dbReference type="Pfam" id="PF23195">
    <property type="entry name" value="UBQLN1"/>
    <property type="match status" value="1"/>
</dbReference>
<dbReference type="SUPFAM" id="SSF54236">
    <property type="entry name" value="Ubiquitin-like"/>
    <property type="match status" value="1"/>
</dbReference>
<comment type="caution">
    <text evidence="3">The sequence shown here is derived from an EMBL/GenBank/DDBJ whole genome shotgun (WGS) entry which is preliminary data.</text>
</comment>
<evidence type="ECO:0000313" key="4">
    <source>
        <dbReference type="Proteomes" id="UP000625711"/>
    </source>
</evidence>
<evidence type="ECO:0000259" key="2">
    <source>
        <dbReference type="PROSITE" id="PS50053"/>
    </source>
</evidence>
<dbReference type="Proteomes" id="UP000625711">
    <property type="component" value="Unassembled WGS sequence"/>
</dbReference>
<dbReference type="EMBL" id="JAACXV010000013">
    <property type="protein sequence ID" value="KAF7287496.1"/>
    <property type="molecule type" value="Genomic_DNA"/>
</dbReference>
<organism evidence="3 4">
    <name type="scientific">Rhynchophorus ferrugineus</name>
    <name type="common">Red palm weevil</name>
    <name type="synonym">Curculio ferrugineus</name>
    <dbReference type="NCBI Taxonomy" id="354439"/>
    <lineage>
        <taxon>Eukaryota</taxon>
        <taxon>Metazoa</taxon>
        <taxon>Ecdysozoa</taxon>
        <taxon>Arthropoda</taxon>
        <taxon>Hexapoda</taxon>
        <taxon>Insecta</taxon>
        <taxon>Pterygota</taxon>
        <taxon>Neoptera</taxon>
        <taxon>Endopterygota</taxon>
        <taxon>Coleoptera</taxon>
        <taxon>Polyphaga</taxon>
        <taxon>Cucujiformia</taxon>
        <taxon>Curculionidae</taxon>
        <taxon>Dryophthorinae</taxon>
        <taxon>Rhynchophorus</taxon>
    </lineage>
</organism>
<dbReference type="Gene3D" id="3.10.20.90">
    <property type="entry name" value="Phosphatidylinositol 3-kinase Catalytic Subunit, Chain A, domain 1"/>
    <property type="match status" value="1"/>
</dbReference>
<dbReference type="FunFam" id="3.10.20.90:FF:000095">
    <property type="entry name" value="Ubiquilin 4"/>
    <property type="match status" value="1"/>
</dbReference>
<feature type="compositionally biased region" description="Low complexity" evidence="1">
    <location>
        <begin position="467"/>
        <end position="500"/>
    </location>
</feature>
<dbReference type="FunFam" id="1.10.260.100:FF:000001">
    <property type="entry name" value="Ubiquilin 1"/>
    <property type="match status" value="1"/>
</dbReference>
<dbReference type="OrthoDB" id="9450922at2759"/>
<dbReference type="SMART" id="SM00213">
    <property type="entry name" value="UBQ"/>
    <property type="match status" value="1"/>
</dbReference>
<dbReference type="InterPro" id="IPR029071">
    <property type="entry name" value="Ubiquitin-like_domsf"/>
</dbReference>
<feature type="region of interest" description="Disordered" evidence="1">
    <location>
        <begin position="303"/>
        <end position="352"/>
    </location>
</feature>
<dbReference type="SMART" id="SM00727">
    <property type="entry name" value="STI1"/>
    <property type="match status" value="4"/>
</dbReference>
<evidence type="ECO:0000256" key="1">
    <source>
        <dbReference type="SAM" id="MobiDB-lite"/>
    </source>
</evidence>
<dbReference type="PROSITE" id="PS50053">
    <property type="entry name" value="UBIQUITIN_2"/>
    <property type="match status" value="1"/>
</dbReference>
<feature type="region of interest" description="Disordered" evidence="1">
    <location>
        <begin position="464"/>
        <end position="506"/>
    </location>
</feature>
<feature type="domain" description="Ubiquitin-like" evidence="2">
    <location>
        <begin position="65"/>
        <end position="135"/>
    </location>
</feature>
<reference evidence="3" key="1">
    <citation type="submission" date="2020-08" db="EMBL/GenBank/DDBJ databases">
        <title>Genome sequencing and assembly of the red palm weevil Rhynchophorus ferrugineus.</title>
        <authorList>
            <person name="Dias G.B."/>
            <person name="Bergman C.M."/>
            <person name="Manee M."/>
        </authorList>
    </citation>
    <scope>NUCLEOTIDE SEQUENCE</scope>
    <source>
        <strain evidence="3">AA-2017</strain>
        <tissue evidence="3">Whole larva</tissue>
    </source>
</reference>
<dbReference type="InterPro" id="IPR000626">
    <property type="entry name" value="Ubiquitin-like_dom"/>
</dbReference>
<feature type="compositionally biased region" description="Basic and acidic residues" evidence="1">
    <location>
        <begin position="10"/>
        <end position="30"/>
    </location>
</feature>
<keyword evidence="4" id="KW-1185">Reference proteome</keyword>
<dbReference type="PANTHER" id="PTHR10677:SF3">
    <property type="entry name" value="FI07626P-RELATED"/>
    <property type="match status" value="1"/>
</dbReference>
<dbReference type="Gene3D" id="1.10.8.10">
    <property type="entry name" value="DNA helicase RuvA subunit, C-terminal domain"/>
    <property type="match status" value="1"/>
</dbReference>
<feature type="compositionally biased region" description="Polar residues" evidence="1">
    <location>
        <begin position="37"/>
        <end position="52"/>
    </location>
</feature>
<protein>
    <recommendedName>
        <fullName evidence="2">Ubiquitin-like domain-containing protein</fullName>
    </recommendedName>
</protein>
<dbReference type="Pfam" id="PF00240">
    <property type="entry name" value="ubiquitin"/>
    <property type="match status" value="1"/>
</dbReference>
<dbReference type="InterPro" id="IPR006636">
    <property type="entry name" value="STI1_HS-bd"/>
</dbReference>
<feature type="compositionally biased region" description="Low complexity" evidence="1">
    <location>
        <begin position="331"/>
        <end position="347"/>
    </location>
</feature>
<dbReference type="PANTHER" id="PTHR10677">
    <property type="entry name" value="UBIQUILIN"/>
    <property type="match status" value="1"/>
</dbReference>
<feature type="compositionally biased region" description="Polar residues" evidence="1">
    <location>
        <begin position="303"/>
        <end position="322"/>
    </location>
</feature>
<sequence>MADDVPVDSGPEKVTEASQKPEDDSKKEPDAQAPTIPENQTQSESKPQTSEEGASAAAAPPKKKITVHVKTPKEKESFEVDAEINIKDFKELIAPKFNAEPEQLCLIFAGKIIKDADNLQTHNIKDGLTMHLVIRAAPRSNENTPQRPPADIGATPFNLGSLGGLAGLDSLGLGSTNFMEIQNRMQSELLSNPDLLRSLLDNPLVQRLMNDPENMRALITRNPQMQDLMERNPEISHMLNNPELLRQTMELARNPSMLQELMRSHDRAMSNLESIPGGYNALHRMYRDIQEPMLSAASEQFSQNPFSGLMDNTQINNPQQGTENREPLPNPWSRSSTNPSPTTPGRNVVNNPPMASLLQQMSENPSMIQNMLSAPYTRSVLEALAADPNMANSVLADNPLLTRYPQLQEQMRTMMPQFLQQLQSPEMQNLMTNPQALNAIMQIQQGMETLRQQAPSLINTFAPPTIPTGTNPTTQNTTGTTTSSTTTSSGATGSTTSAPNVTPGGDPFSEFMARMVAGMGAGTDQSLPPEQRYQQQLEQLAAMGFLNPIEKLLAVGTGIESGISSPEDFHGATIVLYRRFISFLVLY</sequence>
<gene>
    <name evidence="3" type="ORF">GWI33_001457</name>
</gene>
<proteinExistence type="predicted"/>
<accession>A0A834IWL8</accession>